<dbReference type="GO" id="GO:0030245">
    <property type="term" value="P:cellulose catabolic process"/>
    <property type="evidence" value="ECO:0007669"/>
    <property type="project" value="UniProtKB-KW"/>
</dbReference>
<evidence type="ECO:0000256" key="3">
    <source>
        <dbReference type="ARBA" id="ARBA00023277"/>
    </source>
</evidence>
<keyword evidence="5 6" id="KW-0624">Polysaccharide degradation</keyword>
<dbReference type="EMBL" id="DXCK01000104">
    <property type="protein sequence ID" value="HIZ02111.1"/>
    <property type="molecule type" value="Genomic_DNA"/>
</dbReference>
<dbReference type="AlphaFoldDB" id="A0A9D2A628"/>
<dbReference type="CDD" id="cd02850">
    <property type="entry name" value="E_set_Cellulase_N"/>
    <property type="match status" value="1"/>
</dbReference>
<evidence type="ECO:0000256" key="7">
    <source>
        <dbReference type="RuleBase" id="RU361166"/>
    </source>
</evidence>
<evidence type="ECO:0000256" key="1">
    <source>
        <dbReference type="ARBA" id="ARBA00007072"/>
    </source>
</evidence>
<dbReference type="Gene3D" id="2.60.40.10">
    <property type="entry name" value="Immunoglobulins"/>
    <property type="match status" value="1"/>
</dbReference>
<reference evidence="10" key="1">
    <citation type="journal article" date="2021" name="PeerJ">
        <title>Extensive microbial diversity within the chicken gut microbiome revealed by metagenomics and culture.</title>
        <authorList>
            <person name="Gilroy R."/>
            <person name="Ravi A."/>
            <person name="Getino M."/>
            <person name="Pursley I."/>
            <person name="Horton D.L."/>
            <person name="Alikhan N.F."/>
            <person name="Baker D."/>
            <person name="Gharbi K."/>
            <person name="Hall N."/>
            <person name="Watson M."/>
            <person name="Adriaenssens E.M."/>
            <person name="Foster-Nyarko E."/>
            <person name="Jarju S."/>
            <person name="Secka A."/>
            <person name="Antonio M."/>
            <person name="Oren A."/>
            <person name="Chaudhuri R.R."/>
            <person name="La Ragione R."/>
            <person name="Hildebrand F."/>
            <person name="Pallen M.J."/>
        </authorList>
    </citation>
    <scope>NUCLEOTIDE SEQUENCE</scope>
    <source>
        <strain evidence="10">ChiHjej12B11-24981</strain>
    </source>
</reference>
<proteinExistence type="inferred from homology"/>
<dbReference type="InterPro" id="IPR013783">
    <property type="entry name" value="Ig-like_fold"/>
</dbReference>
<sequence length="585" mass="63731">MNNKLICFGIIAGGLAACGQSNPDIIRLNQVGYFPQQEKVAVADTVGVTEFTVVNAATGEEVLKGSTQATVPNPWSSKTRTTMDFSSISEPGQYWLLAGGDTAVFEVKERPLQAVADAALKSFYYQRTGMPLEEKYAGQWNRPAAHPDTQVQIHPSAAGPSRKAGDIISSPKGWYDAGDYNKYIVNSAYSIGLMQAVYRLFPDYFAKQNVNIPESSNATPDLLDELYYNLSWMLTMQDPADGGVYHKLTTPSFEAFIKPADCQQPRYVVQKSVTATLDFAAVMAQAAQIYKAFQKDYPGFSAKALRAAERAYAWAEKHPEAYYDQDALNQQYDPDVTTGGYGDKDASDEFFWAASELYYTTGKQSYLIKAVKSSPRSYSLPSWPNTSALGMFVWLIPEREKQMKDVVASGLVGSLKSYLLAYATDAVKDANEAAFHAPYGDSESDFGWGCLGEQGANQATTLVYAYLLSGKNNYLTNAYRDMDYLLGRNPLGYCFVTGLGTKSPLHPHHRLSATDDVEAPIPGLLVGGPNPGQEDGVAYPSALPDESYVDSQDSYASNEIAINWSAALVAAASALDALSQPSAEK</sequence>
<accession>A0A9D2A628</accession>
<dbReference type="InterPro" id="IPR012341">
    <property type="entry name" value="6hp_glycosidase-like_sf"/>
</dbReference>
<comment type="caution">
    <text evidence="10">The sequence shown here is derived from an EMBL/GenBank/DDBJ whole genome shotgun (WGS) entry which is preliminary data.</text>
</comment>
<name>A0A9D2A628_9BACE</name>
<evidence type="ECO:0000256" key="6">
    <source>
        <dbReference type="PROSITE-ProRule" id="PRU10059"/>
    </source>
</evidence>
<dbReference type="Pfam" id="PF02927">
    <property type="entry name" value="CelD_N"/>
    <property type="match status" value="1"/>
</dbReference>
<evidence type="ECO:0000313" key="11">
    <source>
        <dbReference type="Proteomes" id="UP000824023"/>
    </source>
</evidence>
<keyword evidence="3 6" id="KW-0119">Carbohydrate metabolism</keyword>
<feature type="domain" description="Cellulase Ig-like" evidence="9">
    <location>
        <begin position="26"/>
        <end position="102"/>
    </location>
</feature>
<organism evidence="10 11">
    <name type="scientific">Candidatus Bacteroides merdipullorum</name>
    <dbReference type="NCBI Taxonomy" id="2838474"/>
    <lineage>
        <taxon>Bacteria</taxon>
        <taxon>Pseudomonadati</taxon>
        <taxon>Bacteroidota</taxon>
        <taxon>Bacteroidia</taxon>
        <taxon>Bacteroidales</taxon>
        <taxon>Bacteroidaceae</taxon>
        <taxon>Bacteroides</taxon>
    </lineage>
</organism>
<evidence type="ECO:0000256" key="5">
    <source>
        <dbReference type="ARBA" id="ARBA00023326"/>
    </source>
</evidence>
<keyword evidence="2 6" id="KW-0378">Hydrolase</keyword>
<dbReference type="Pfam" id="PF00759">
    <property type="entry name" value="Glyco_hydro_9"/>
    <property type="match status" value="1"/>
</dbReference>
<dbReference type="Proteomes" id="UP000824023">
    <property type="component" value="Unassembled WGS sequence"/>
</dbReference>
<dbReference type="InterPro" id="IPR001701">
    <property type="entry name" value="Glyco_hydro_9"/>
</dbReference>
<dbReference type="InterPro" id="IPR004197">
    <property type="entry name" value="Cellulase_Ig-like"/>
</dbReference>
<evidence type="ECO:0000313" key="10">
    <source>
        <dbReference type="EMBL" id="HIZ02111.1"/>
    </source>
</evidence>
<evidence type="ECO:0000259" key="9">
    <source>
        <dbReference type="Pfam" id="PF02927"/>
    </source>
</evidence>
<dbReference type="InterPro" id="IPR014756">
    <property type="entry name" value="Ig_E-set"/>
</dbReference>
<dbReference type="GO" id="GO:0008810">
    <property type="term" value="F:cellulase activity"/>
    <property type="evidence" value="ECO:0007669"/>
    <property type="project" value="UniProtKB-EC"/>
</dbReference>
<comment type="catalytic activity">
    <reaction evidence="7">
        <text>Endohydrolysis of (1-&gt;4)-beta-D-glucosidic linkages in cellulose, lichenin and cereal beta-D-glucans.</text>
        <dbReference type="EC" id="3.2.1.4"/>
    </reaction>
</comment>
<keyword evidence="7" id="KW-0136">Cellulose degradation</keyword>
<feature type="active site" evidence="6">
    <location>
        <position position="508"/>
    </location>
</feature>
<comment type="similarity">
    <text evidence="1 6 7">Belongs to the glycosyl hydrolase 9 (cellulase E) family.</text>
</comment>
<evidence type="ECO:0000256" key="2">
    <source>
        <dbReference type="ARBA" id="ARBA00022801"/>
    </source>
</evidence>
<protein>
    <recommendedName>
        <fullName evidence="7">Endoglucanase</fullName>
        <ecNumber evidence="7">3.2.1.4</ecNumber>
    </recommendedName>
</protein>
<dbReference type="EC" id="3.2.1.4" evidence="7"/>
<evidence type="ECO:0000256" key="4">
    <source>
        <dbReference type="ARBA" id="ARBA00023295"/>
    </source>
</evidence>
<dbReference type="PROSITE" id="PS00592">
    <property type="entry name" value="GH9_2"/>
    <property type="match status" value="1"/>
</dbReference>
<gene>
    <name evidence="10" type="ORF">H9819_07685</name>
</gene>
<reference evidence="10" key="2">
    <citation type="submission" date="2021-04" db="EMBL/GenBank/DDBJ databases">
        <authorList>
            <person name="Gilroy R."/>
        </authorList>
    </citation>
    <scope>NUCLEOTIDE SEQUENCE</scope>
    <source>
        <strain evidence="10">ChiHjej12B11-24981</strain>
    </source>
</reference>
<feature type="domain" description="Glycoside hydrolase family 9" evidence="8">
    <location>
        <begin position="115"/>
        <end position="571"/>
    </location>
</feature>
<dbReference type="InterPro" id="IPR008928">
    <property type="entry name" value="6-hairpin_glycosidase_sf"/>
</dbReference>
<dbReference type="InterPro" id="IPR018221">
    <property type="entry name" value="Glyco_hydro_9_His_AS"/>
</dbReference>
<dbReference type="PANTHER" id="PTHR22298">
    <property type="entry name" value="ENDO-1,4-BETA-GLUCANASE"/>
    <property type="match status" value="1"/>
</dbReference>
<dbReference type="Gene3D" id="1.50.10.10">
    <property type="match status" value="1"/>
</dbReference>
<dbReference type="SUPFAM" id="SSF48208">
    <property type="entry name" value="Six-hairpin glycosidases"/>
    <property type="match status" value="1"/>
</dbReference>
<keyword evidence="4 6" id="KW-0326">Glycosidase</keyword>
<dbReference type="PROSITE" id="PS51257">
    <property type="entry name" value="PROKAR_LIPOPROTEIN"/>
    <property type="match status" value="1"/>
</dbReference>
<dbReference type="SUPFAM" id="SSF81296">
    <property type="entry name" value="E set domains"/>
    <property type="match status" value="1"/>
</dbReference>
<evidence type="ECO:0000259" key="8">
    <source>
        <dbReference type="Pfam" id="PF00759"/>
    </source>
</evidence>